<dbReference type="PANTHER" id="PTHR11003">
    <property type="entry name" value="POTASSIUM CHANNEL, SUBFAMILY K"/>
    <property type="match status" value="1"/>
</dbReference>
<dbReference type="EnsemblMetazoa" id="PPA35693.1">
    <property type="protein sequence ID" value="PPA35693.1"/>
    <property type="gene ID" value="WBGene00274062"/>
</dbReference>
<keyword evidence="3 9" id="KW-0812">Transmembrane</keyword>
<accession>A0A8R1UP67</accession>
<organism evidence="11 12">
    <name type="scientific">Pristionchus pacificus</name>
    <name type="common">Parasitic nematode worm</name>
    <dbReference type="NCBI Taxonomy" id="54126"/>
    <lineage>
        <taxon>Eukaryota</taxon>
        <taxon>Metazoa</taxon>
        <taxon>Ecdysozoa</taxon>
        <taxon>Nematoda</taxon>
        <taxon>Chromadorea</taxon>
        <taxon>Rhabditida</taxon>
        <taxon>Rhabditina</taxon>
        <taxon>Diplogasteromorpha</taxon>
        <taxon>Diplogasteroidea</taxon>
        <taxon>Neodiplogasteridae</taxon>
        <taxon>Pristionchus</taxon>
    </lineage>
</organism>
<dbReference type="Proteomes" id="UP000005239">
    <property type="component" value="Unassembled WGS sequence"/>
</dbReference>
<evidence type="ECO:0000256" key="4">
    <source>
        <dbReference type="ARBA" id="ARBA00022989"/>
    </source>
</evidence>
<dbReference type="GO" id="GO:0005886">
    <property type="term" value="C:plasma membrane"/>
    <property type="evidence" value="ECO:0000318"/>
    <property type="project" value="GO_Central"/>
</dbReference>
<keyword evidence="12" id="KW-1185">Reference proteome</keyword>
<keyword evidence="6 9" id="KW-0472">Membrane</keyword>
<evidence type="ECO:0000256" key="1">
    <source>
        <dbReference type="ARBA" id="ARBA00004141"/>
    </source>
</evidence>
<feature type="compositionally biased region" description="Basic and acidic residues" evidence="8">
    <location>
        <begin position="267"/>
        <end position="282"/>
    </location>
</feature>
<dbReference type="GO" id="GO:0015271">
    <property type="term" value="F:outward rectifier potassium channel activity"/>
    <property type="evidence" value="ECO:0000318"/>
    <property type="project" value="GO_Central"/>
</dbReference>
<keyword evidence="2" id="KW-0813">Transport</keyword>
<dbReference type="GO" id="GO:0071805">
    <property type="term" value="P:potassium ion transmembrane transport"/>
    <property type="evidence" value="ECO:0000318"/>
    <property type="project" value="GO_Central"/>
</dbReference>
<evidence type="ECO:0000256" key="8">
    <source>
        <dbReference type="SAM" id="MobiDB-lite"/>
    </source>
</evidence>
<feature type="domain" description="Potassium channel" evidence="10">
    <location>
        <begin position="138"/>
        <end position="196"/>
    </location>
</feature>
<gene>
    <name evidence="11" type="primary">WBGene00274062</name>
</gene>
<comment type="subcellular location">
    <subcellularLocation>
        <location evidence="1">Membrane</location>
        <topology evidence="1">Multi-pass membrane protein</topology>
    </subcellularLocation>
</comment>
<evidence type="ECO:0000256" key="2">
    <source>
        <dbReference type="ARBA" id="ARBA00022448"/>
    </source>
</evidence>
<dbReference type="Gene3D" id="1.10.287.70">
    <property type="match status" value="1"/>
</dbReference>
<keyword evidence="7" id="KW-0407">Ion channel</keyword>
<dbReference type="GO" id="GO:0022841">
    <property type="term" value="F:potassium ion leak channel activity"/>
    <property type="evidence" value="ECO:0000318"/>
    <property type="project" value="GO_Central"/>
</dbReference>
<evidence type="ECO:0000256" key="7">
    <source>
        <dbReference type="ARBA" id="ARBA00023303"/>
    </source>
</evidence>
<reference evidence="12" key="1">
    <citation type="journal article" date="2008" name="Nat. Genet.">
        <title>The Pristionchus pacificus genome provides a unique perspective on nematode lifestyle and parasitism.</title>
        <authorList>
            <person name="Dieterich C."/>
            <person name="Clifton S.W."/>
            <person name="Schuster L.N."/>
            <person name="Chinwalla A."/>
            <person name="Delehaunty K."/>
            <person name="Dinkelacker I."/>
            <person name="Fulton L."/>
            <person name="Fulton R."/>
            <person name="Godfrey J."/>
            <person name="Minx P."/>
            <person name="Mitreva M."/>
            <person name="Roeseler W."/>
            <person name="Tian H."/>
            <person name="Witte H."/>
            <person name="Yang S.P."/>
            <person name="Wilson R.K."/>
            <person name="Sommer R.J."/>
        </authorList>
    </citation>
    <scope>NUCLEOTIDE SEQUENCE [LARGE SCALE GENOMIC DNA]</scope>
    <source>
        <strain evidence="12">PS312</strain>
    </source>
</reference>
<dbReference type="PANTHER" id="PTHR11003:SF296">
    <property type="entry name" value="POTASSIUM CHANNEL DOMAIN-CONTAINING PROTEIN"/>
    <property type="match status" value="1"/>
</dbReference>
<feature type="transmembrane region" description="Helical" evidence="9">
    <location>
        <begin position="324"/>
        <end position="345"/>
    </location>
</feature>
<evidence type="ECO:0000313" key="12">
    <source>
        <dbReference type="Proteomes" id="UP000005239"/>
    </source>
</evidence>
<dbReference type="AlphaFoldDB" id="A0A2A6BL43"/>
<feature type="region of interest" description="Disordered" evidence="8">
    <location>
        <begin position="262"/>
        <end position="283"/>
    </location>
</feature>
<evidence type="ECO:0000256" key="3">
    <source>
        <dbReference type="ARBA" id="ARBA00022692"/>
    </source>
</evidence>
<feature type="transmembrane region" description="Helical" evidence="9">
    <location>
        <begin position="48"/>
        <end position="68"/>
    </location>
</feature>
<feature type="transmembrane region" description="Helical" evidence="9">
    <location>
        <begin position="147"/>
        <end position="167"/>
    </location>
</feature>
<accession>A0A2A6BL43</accession>
<reference evidence="11" key="2">
    <citation type="submission" date="2022-06" db="UniProtKB">
        <authorList>
            <consortium name="EnsemblMetazoa"/>
        </authorList>
    </citation>
    <scope>IDENTIFICATION</scope>
    <source>
        <strain evidence="11">PS312</strain>
    </source>
</reference>
<dbReference type="InterPro" id="IPR003280">
    <property type="entry name" value="2pore_dom_K_chnl"/>
</dbReference>
<evidence type="ECO:0000256" key="6">
    <source>
        <dbReference type="ARBA" id="ARBA00023136"/>
    </source>
</evidence>
<proteinExistence type="predicted"/>
<evidence type="ECO:0000256" key="5">
    <source>
        <dbReference type="ARBA" id="ARBA00023065"/>
    </source>
</evidence>
<keyword evidence="4 9" id="KW-1133">Transmembrane helix</keyword>
<feature type="transmembrane region" description="Helical" evidence="9">
    <location>
        <begin position="173"/>
        <end position="195"/>
    </location>
</feature>
<dbReference type="OrthoDB" id="297496at2759"/>
<name>A0A2A6BL43_PRIPA</name>
<dbReference type="SUPFAM" id="SSF81324">
    <property type="entry name" value="Voltage-gated potassium channels"/>
    <property type="match status" value="1"/>
</dbReference>
<sequence length="395" mass="44222">MNEEEVALFEEVNEDDQQDRVDNSTATCREKKKGSRLARMFRMATPHFGLYLFLFFYLLAGAWTFARLEDAADKEILKNKLNSIKSVYARIAESLEPECSSEPNYRKRLFNSLSELSSLMEGRPFLLDEDLKAEDVIPPRWTKTSSILYALSILTTTGYSNSVPVTVVGQCVAIVYGLIGIPLMILAAVDIGRFLSTVVLKVYSRWSLLTNRLCGPKKQAVLDTVDKVVNTKTVLRAKQSFRRTTRRVETIVMEGTEMDQLPIEGGNTEKKPSTCRSEKSIDPSDQLKTAMGETNTEEKVGIGIPYSKRSLIFHPAVLTQRLPLIVNATILLAFCCLGGIVYIAAGGNKTFMEAFFVTFNLVANLTMSEMPNDLNHVLTLIYIFVFVTFGEISLD</sequence>
<protein>
    <submittedName>
        <fullName evidence="11">Twk-47</fullName>
    </submittedName>
</protein>
<feature type="transmembrane region" description="Helical" evidence="9">
    <location>
        <begin position="374"/>
        <end position="394"/>
    </location>
</feature>
<keyword evidence="5" id="KW-0406">Ion transport</keyword>
<dbReference type="Pfam" id="PF07885">
    <property type="entry name" value="Ion_trans_2"/>
    <property type="match status" value="1"/>
</dbReference>
<dbReference type="InterPro" id="IPR013099">
    <property type="entry name" value="K_chnl_dom"/>
</dbReference>
<evidence type="ECO:0000259" key="10">
    <source>
        <dbReference type="Pfam" id="PF07885"/>
    </source>
</evidence>
<evidence type="ECO:0000256" key="9">
    <source>
        <dbReference type="SAM" id="Phobius"/>
    </source>
</evidence>
<evidence type="ECO:0000313" key="11">
    <source>
        <dbReference type="EnsemblMetazoa" id="PPA35693.1"/>
    </source>
</evidence>